<accession>A0A1H5QGM8</accession>
<reference evidence="6" key="1">
    <citation type="submission" date="2016-10" db="EMBL/GenBank/DDBJ databases">
        <authorList>
            <person name="Varghese N."/>
            <person name="Submissions S."/>
        </authorList>
    </citation>
    <scope>NUCLEOTIDE SEQUENCE [LARGE SCALE GENOMIC DNA]</scope>
    <source>
        <strain evidence="6">DSM 44654</strain>
    </source>
</reference>
<gene>
    <name evidence="5" type="ORF">SAMN05421837_102758</name>
</gene>
<dbReference type="InterPro" id="IPR008978">
    <property type="entry name" value="HSP20-like_chaperone"/>
</dbReference>
<dbReference type="CDD" id="cd06464">
    <property type="entry name" value="ACD_sHsps-like"/>
    <property type="match status" value="1"/>
</dbReference>
<dbReference type="Gene3D" id="2.60.40.790">
    <property type="match status" value="1"/>
</dbReference>
<organism evidence="5 6">
    <name type="scientific">Amycolatopsis pretoriensis</name>
    <dbReference type="NCBI Taxonomy" id="218821"/>
    <lineage>
        <taxon>Bacteria</taxon>
        <taxon>Bacillati</taxon>
        <taxon>Actinomycetota</taxon>
        <taxon>Actinomycetes</taxon>
        <taxon>Pseudonocardiales</taxon>
        <taxon>Pseudonocardiaceae</taxon>
        <taxon>Amycolatopsis</taxon>
    </lineage>
</organism>
<dbReference type="STRING" id="218821.SAMN05421837_102758"/>
<dbReference type="EMBL" id="FNUJ01000002">
    <property type="protein sequence ID" value="SEF24538.1"/>
    <property type="molecule type" value="Genomic_DNA"/>
</dbReference>
<protein>
    <submittedName>
        <fullName evidence="5">HSP20 family protein</fullName>
    </submittedName>
</protein>
<dbReference type="PROSITE" id="PS01031">
    <property type="entry name" value="SHSP"/>
    <property type="match status" value="1"/>
</dbReference>
<comment type="similarity">
    <text evidence="1 2">Belongs to the small heat shock protein (HSP20) family.</text>
</comment>
<feature type="domain" description="SHSP" evidence="4">
    <location>
        <begin position="22"/>
        <end position="133"/>
    </location>
</feature>
<dbReference type="InterPro" id="IPR002068">
    <property type="entry name" value="A-crystallin/Hsp20_dom"/>
</dbReference>
<evidence type="ECO:0000259" key="4">
    <source>
        <dbReference type="PROSITE" id="PS01031"/>
    </source>
</evidence>
<evidence type="ECO:0000256" key="2">
    <source>
        <dbReference type="RuleBase" id="RU003616"/>
    </source>
</evidence>
<sequence>MTLLRFDPFRDWERLSEQVLSGRTAPRAMPMEAFRRGDEFFVALDLPGIDPGDVDVSVERNVVTVRATRRPARDEDAELIIDERPQGDFSRQLFLGDNLDTSRLAADFERGVLTLRIPVAESSKPRRVEIGSSDERRQLTDDRTGQPARAEEHANA</sequence>
<dbReference type="RefSeq" id="WP_086677747.1">
    <property type="nucleotide sequence ID" value="NZ_FNUJ01000002.1"/>
</dbReference>
<dbReference type="InterPro" id="IPR031107">
    <property type="entry name" value="Small_HSP"/>
</dbReference>
<evidence type="ECO:0000256" key="1">
    <source>
        <dbReference type="PROSITE-ProRule" id="PRU00285"/>
    </source>
</evidence>
<keyword evidence="6" id="KW-1185">Reference proteome</keyword>
<dbReference type="SUPFAM" id="SSF49764">
    <property type="entry name" value="HSP20-like chaperones"/>
    <property type="match status" value="1"/>
</dbReference>
<dbReference type="AlphaFoldDB" id="A0A1H5QGM8"/>
<name>A0A1H5QGM8_9PSEU</name>
<dbReference type="Proteomes" id="UP000198878">
    <property type="component" value="Unassembled WGS sequence"/>
</dbReference>
<dbReference type="PANTHER" id="PTHR11527">
    <property type="entry name" value="HEAT-SHOCK PROTEIN 20 FAMILY MEMBER"/>
    <property type="match status" value="1"/>
</dbReference>
<dbReference type="Pfam" id="PF00011">
    <property type="entry name" value="HSP20"/>
    <property type="match status" value="1"/>
</dbReference>
<evidence type="ECO:0000313" key="5">
    <source>
        <dbReference type="EMBL" id="SEF24538.1"/>
    </source>
</evidence>
<dbReference type="OrthoDB" id="5242916at2"/>
<proteinExistence type="inferred from homology"/>
<feature type="region of interest" description="Disordered" evidence="3">
    <location>
        <begin position="123"/>
        <end position="156"/>
    </location>
</feature>
<evidence type="ECO:0000256" key="3">
    <source>
        <dbReference type="SAM" id="MobiDB-lite"/>
    </source>
</evidence>
<evidence type="ECO:0000313" key="6">
    <source>
        <dbReference type="Proteomes" id="UP000198878"/>
    </source>
</evidence>